<dbReference type="Proteomes" id="UP000434241">
    <property type="component" value="Unassembled WGS sequence"/>
</dbReference>
<comment type="catalytic activity">
    <reaction evidence="10">
        <text>S-methyl-5'-thioadenosine + phosphate = 5-(methylsulfanyl)-alpha-D-ribose 1-phosphate + adenine</text>
        <dbReference type="Rhea" id="RHEA:11852"/>
        <dbReference type="ChEBI" id="CHEBI:16708"/>
        <dbReference type="ChEBI" id="CHEBI:17509"/>
        <dbReference type="ChEBI" id="CHEBI:43474"/>
        <dbReference type="ChEBI" id="CHEBI:58533"/>
        <dbReference type="EC" id="2.4.2.28"/>
    </reaction>
    <physiologicalReaction direction="left-to-right" evidence="10">
        <dbReference type="Rhea" id="RHEA:11853"/>
    </physiologicalReaction>
</comment>
<evidence type="ECO:0000313" key="12">
    <source>
        <dbReference type="Proteomes" id="UP000434241"/>
    </source>
</evidence>
<dbReference type="Pfam" id="PF02578">
    <property type="entry name" value="Cu-oxidase_4"/>
    <property type="match status" value="1"/>
</dbReference>
<gene>
    <name evidence="11" type="ORF">FYJ55_04190</name>
</gene>
<accession>A0A6N7VI39</accession>
<evidence type="ECO:0000256" key="5">
    <source>
        <dbReference type="ARBA" id="ARBA00022723"/>
    </source>
</evidence>
<dbReference type="PANTHER" id="PTHR30616:SF2">
    <property type="entry name" value="PURINE NUCLEOSIDE PHOSPHORYLASE LACC1"/>
    <property type="match status" value="1"/>
</dbReference>
<dbReference type="GO" id="GO:0017061">
    <property type="term" value="F:S-methyl-5-thioadenosine phosphorylase activity"/>
    <property type="evidence" value="ECO:0007669"/>
    <property type="project" value="UniProtKB-EC"/>
</dbReference>
<evidence type="ECO:0000256" key="1">
    <source>
        <dbReference type="ARBA" id="ARBA00000553"/>
    </source>
</evidence>
<evidence type="ECO:0000256" key="3">
    <source>
        <dbReference type="ARBA" id="ARBA00007353"/>
    </source>
</evidence>
<protein>
    <submittedName>
        <fullName evidence="11">Laccase domain-containing protein</fullName>
    </submittedName>
</protein>
<dbReference type="GO" id="GO:0016787">
    <property type="term" value="F:hydrolase activity"/>
    <property type="evidence" value="ECO:0007669"/>
    <property type="project" value="UniProtKB-KW"/>
</dbReference>
<dbReference type="InterPro" id="IPR011324">
    <property type="entry name" value="Cytotoxic_necrot_fac-like_cat"/>
</dbReference>
<comment type="catalytic activity">
    <reaction evidence="8">
        <text>adenosine + H2O + H(+) = inosine + NH4(+)</text>
        <dbReference type="Rhea" id="RHEA:24408"/>
        <dbReference type="ChEBI" id="CHEBI:15377"/>
        <dbReference type="ChEBI" id="CHEBI:15378"/>
        <dbReference type="ChEBI" id="CHEBI:16335"/>
        <dbReference type="ChEBI" id="CHEBI:17596"/>
        <dbReference type="ChEBI" id="CHEBI:28938"/>
        <dbReference type="EC" id="3.5.4.4"/>
    </reaction>
    <physiologicalReaction direction="left-to-right" evidence="8">
        <dbReference type="Rhea" id="RHEA:24409"/>
    </physiologicalReaction>
</comment>
<comment type="caution">
    <text evidence="11">The sequence shown here is derived from an EMBL/GenBank/DDBJ whole genome shotgun (WGS) entry which is preliminary data.</text>
</comment>
<keyword evidence="6" id="KW-0378">Hydrolase</keyword>
<dbReference type="PANTHER" id="PTHR30616">
    <property type="entry name" value="UNCHARACTERIZED PROTEIN YFIH"/>
    <property type="match status" value="1"/>
</dbReference>
<comment type="catalytic activity">
    <reaction evidence="9">
        <text>adenosine + phosphate = alpha-D-ribose 1-phosphate + adenine</text>
        <dbReference type="Rhea" id="RHEA:27642"/>
        <dbReference type="ChEBI" id="CHEBI:16335"/>
        <dbReference type="ChEBI" id="CHEBI:16708"/>
        <dbReference type="ChEBI" id="CHEBI:43474"/>
        <dbReference type="ChEBI" id="CHEBI:57720"/>
        <dbReference type="EC" id="2.4.2.1"/>
    </reaction>
    <physiologicalReaction direction="left-to-right" evidence="9">
        <dbReference type="Rhea" id="RHEA:27643"/>
    </physiologicalReaction>
</comment>
<evidence type="ECO:0000256" key="6">
    <source>
        <dbReference type="ARBA" id="ARBA00022801"/>
    </source>
</evidence>
<dbReference type="EMBL" id="VUMR01000014">
    <property type="protein sequence ID" value="MSS56114.1"/>
    <property type="molecule type" value="Genomic_DNA"/>
</dbReference>
<dbReference type="Gene3D" id="3.60.140.10">
    <property type="entry name" value="CNF1/YfiH-like putative cysteine hydrolases"/>
    <property type="match status" value="1"/>
</dbReference>
<reference evidence="11 12" key="1">
    <citation type="submission" date="2019-08" db="EMBL/GenBank/DDBJ databases">
        <title>In-depth cultivation of the pig gut microbiome towards novel bacterial diversity and tailored functional studies.</title>
        <authorList>
            <person name="Wylensek D."/>
            <person name="Hitch T.C.A."/>
            <person name="Clavel T."/>
        </authorList>
    </citation>
    <scope>NUCLEOTIDE SEQUENCE [LARGE SCALE GENOMIC DNA]</scope>
    <source>
        <strain evidence="11 12">LKV-472-APC-3</strain>
    </source>
</reference>
<comment type="catalytic activity">
    <reaction evidence="1">
        <text>inosine + phosphate = alpha-D-ribose 1-phosphate + hypoxanthine</text>
        <dbReference type="Rhea" id="RHEA:27646"/>
        <dbReference type="ChEBI" id="CHEBI:17368"/>
        <dbReference type="ChEBI" id="CHEBI:17596"/>
        <dbReference type="ChEBI" id="CHEBI:43474"/>
        <dbReference type="ChEBI" id="CHEBI:57720"/>
        <dbReference type="EC" id="2.4.2.1"/>
    </reaction>
    <physiologicalReaction direction="left-to-right" evidence="1">
        <dbReference type="Rhea" id="RHEA:27647"/>
    </physiologicalReaction>
</comment>
<evidence type="ECO:0000256" key="4">
    <source>
        <dbReference type="ARBA" id="ARBA00022679"/>
    </source>
</evidence>
<evidence type="ECO:0000256" key="10">
    <source>
        <dbReference type="ARBA" id="ARBA00049893"/>
    </source>
</evidence>
<evidence type="ECO:0000256" key="2">
    <source>
        <dbReference type="ARBA" id="ARBA00003215"/>
    </source>
</evidence>
<comment type="function">
    <text evidence="2">Purine nucleoside enzyme that catalyzes the phosphorolysis of adenosine and inosine nucleosides, yielding D-ribose 1-phosphate and the respective free bases, adenine and hypoxanthine. Also catalyzes the phosphorolysis of S-methyl-5'-thioadenosine into adenine and S-methyl-5-thio-alpha-D-ribose 1-phosphate. Also has adenosine deaminase activity.</text>
</comment>
<comment type="similarity">
    <text evidence="3">Belongs to the purine nucleoside phosphorylase YfiH/LACC1 family.</text>
</comment>
<keyword evidence="12" id="KW-1185">Reference proteome</keyword>
<dbReference type="GO" id="GO:0005507">
    <property type="term" value="F:copper ion binding"/>
    <property type="evidence" value="ECO:0007669"/>
    <property type="project" value="TreeGrafter"/>
</dbReference>
<dbReference type="SUPFAM" id="SSF64438">
    <property type="entry name" value="CNF1/YfiH-like putative cysteine hydrolases"/>
    <property type="match status" value="1"/>
</dbReference>
<dbReference type="CDD" id="cd16833">
    <property type="entry name" value="YfiH"/>
    <property type="match status" value="1"/>
</dbReference>
<dbReference type="InterPro" id="IPR038371">
    <property type="entry name" value="Cu_polyphenol_OxRdtase_sf"/>
</dbReference>
<sequence>MYILEKLQMSIQTNKIIHINNEHIFGATTLKDITLPEKNNTALHVCIDPEAVMINRKRLAEELNMPLDHWALPWQKHTNNMAHVTSSDKGKGAYDKYTSIMNVDAVYTTEPNILIGVFTADCLGILVVDETTPCICAIHSGWKGTTLEITKKCLSELIEKDLIHPESCHIYFSPSIQFDSLEVGMEVVEQMKQISIDTTPFIRYMPNEKAYIDNQGINIEMCKELGIPEKNIHSSKYDTKKEFDTCFSYRNDKQTGEHFTFGYIK</sequence>
<keyword evidence="7" id="KW-0862">Zinc</keyword>
<proteinExistence type="inferred from homology"/>
<organism evidence="11 12">
    <name type="scientific">Holdemanella porci</name>
    <dbReference type="NCBI Taxonomy" id="2652276"/>
    <lineage>
        <taxon>Bacteria</taxon>
        <taxon>Bacillati</taxon>
        <taxon>Bacillota</taxon>
        <taxon>Erysipelotrichia</taxon>
        <taxon>Erysipelotrichales</taxon>
        <taxon>Erysipelotrichaceae</taxon>
        <taxon>Holdemanella</taxon>
    </lineage>
</organism>
<evidence type="ECO:0000256" key="9">
    <source>
        <dbReference type="ARBA" id="ARBA00048968"/>
    </source>
</evidence>
<dbReference type="InterPro" id="IPR003730">
    <property type="entry name" value="Cu_polyphenol_OxRdtase"/>
</dbReference>
<keyword evidence="5" id="KW-0479">Metal-binding</keyword>
<evidence type="ECO:0000256" key="8">
    <source>
        <dbReference type="ARBA" id="ARBA00047989"/>
    </source>
</evidence>
<keyword evidence="4" id="KW-0808">Transferase</keyword>
<evidence type="ECO:0000256" key="7">
    <source>
        <dbReference type="ARBA" id="ARBA00022833"/>
    </source>
</evidence>
<evidence type="ECO:0000313" key="11">
    <source>
        <dbReference type="EMBL" id="MSS56114.1"/>
    </source>
</evidence>
<dbReference type="AlphaFoldDB" id="A0A6N7VI39"/>
<name>A0A6N7VI39_9FIRM</name>